<sequence length="266" mass="29096">MKLQNKTVLLTGASGGIGRTVAKTLARQGAHLLLVGRRTDSLNTLLEELPGQHRAITADISSDEGRQLIATHCQESGGINLLINLAGTLDFSFFEYQSDATIEQIITTNLLSPMLLTRRLIPLLKTREEAAIINVGSTFGSIGHPGFASYCASKFGLRGFSEALCRELADTPIKVFYLAPRATDTSLNSTAVNDLNQALGNKTDSPQRVADALVELVTSNRQQHYMGWPEKLFVRINALFPGIVHSALVKKIPVIRKYTEHQLETK</sequence>
<evidence type="ECO:0000259" key="4">
    <source>
        <dbReference type="SMART" id="SM00822"/>
    </source>
</evidence>
<feature type="domain" description="Ketoreductase" evidence="4">
    <location>
        <begin position="6"/>
        <end position="185"/>
    </location>
</feature>
<keyword evidence="2" id="KW-0560">Oxidoreductase</keyword>
<dbReference type="CDD" id="cd05233">
    <property type="entry name" value="SDR_c"/>
    <property type="match status" value="1"/>
</dbReference>
<comment type="similarity">
    <text evidence="1 3">Belongs to the short-chain dehydrogenases/reductases (SDR) family.</text>
</comment>
<dbReference type="GO" id="GO:0016491">
    <property type="term" value="F:oxidoreductase activity"/>
    <property type="evidence" value="ECO:0007669"/>
    <property type="project" value="UniProtKB-KW"/>
</dbReference>
<dbReference type="EMBL" id="JAUUUU010000001">
    <property type="protein sequence ID" value="MDP1519549.1"/>
    <property type="molecule type" value="Genomic_DNA"/>
</dbReference>
<dbReference type="PRINTS" id="PR00081">
    <property type="entry name" value="GDHRDH"/>
</dbReference>
<accession>A0AAW8B189</accession>
<dbReference type="Pfam" id="PF00106">
    <property type="entry name" value="adh_short"/>
    <property type="match status" value="1"/>
</dbReference>
<dbReference type="NCBIfam" id="NF006565">
    <property type="entry name" value="PRK09072.1"/>
    <property type="match status" value="1"/>
</dbReference>
<dbReference type="InterPro" id="IPR036291">
    <property type="entry name" value="NAD(P)-bd_dom_sf"/>
</dbReference>
<dbReference type="PROSITE" id="PS00061">
    <property type="entry name" value="ADH_SHORT"/>
    <property type="match status" value="1"/>
</dbReference>
<dbReference type="InterPro" id="IPR057326">
    <property type="entry name" value="KR_dom"/>
</dbReference>
<dbReference type="SUPFAM" id="SSF51735">
    <property type="entry name" value="NAD(P)-binding Rossmann-fold domains"/>
    <property type="match status" value="1"/>
</dbReference>
<evidence type="ECO:0000256" key="3">
    <source>
        <dbReference type="RuleBase" id="RU000363"/>
    </source>
</evidence>
<dbReference type="PRINTS" id="PR00080">
    <property type="entry name" value="SDRFAMILY"/>
</dbReference>
<dbReference type="Proteomes" id="UP001178354">
    <property type="component" value="Unassembled WGS sequence"/>
</dbReference>
<gene>
    <name evidence="5" type="ORF">Q8A57_01025</name>
</gene>
<name>A0AAW8B189_9GAMM</name>
<dbReference type="RefSeq" id="WP_305169063.1">
    <property type="nucleotide sequence ID" value="NZ_JAUUUU010000001.1"/>
</dbReference>
<proteinExistence type="inferred from homology"/>
<dbReference type="Gene3D" id="3.40.50.720">
    <property type="entry name" value="NAD(P)-binding Rossmann-like Domain"/>
    <property type="match status" value="1"/>
</dbReference>
<dbReference type="InterPro" id="IPR020904">
    <property type="entry name" value="Sc_DH/Rdtase_CS"/>
</dbReference>
<protein>
    <submittedName>
        <fullName evidence="5">SDR family oxidoreductase</fullName>
    </submittedName>
</protein>
<evidence type="ECO:0000256" key="1">
    <source>
        <dbReference type="ARBA" id="ARBA00006484"/>
    </source>
</evidence>
<reference evidence="5" key="1">
    <citation type="journal article" date="2010" name="Int. J. Syst. Evol. Microbiol.">
        <title>Porticoccus litoralis gen. nov., sp. nov., a gammaproteobacterium isolated from the Yellow Sea.</title>
        <authorList>
            <person name="Oh H.M."/>
            <person name="Kim H."/>
            <person name="Kim K.M."/>
            <person name="Min G.S."/>
            <person name="Cho J.C."/>
        </authorList>
    </citation>
    <scope>NUCLEOTIDE SEQUENCE</scope>
    <source>
        <strain evidence="5">DSM 25064</strain>
    </source>
</reference>
<evidence type="ECO:0000313" key="5">
    <source>
        <dbReference type="EMBL" id="MDP1519549.1"/>
    </source>
</evidence>
<dbReference type="SMART" id="SM00822">
    <property type="entry name" value="PKS_KR"/>
    <property type="match status" value="1"/>
</dbReference>
<dbReference type="AlphaFoldDB" id="A0AAW8B189"/>
<reference evidence="5" key="2">
    <citation type="submission" date="2023-08" db="EMBL/GenBank/DDBJ databases">
        <authorList>
            <person name="Luo J."/>
        </authorList>
    </citation>
    <scope>NUCLEOTIDE SEQUENCE</scope>
    <source>
        <strain evidence="5">DSM 25064</strain>
    </source>
</reference>
<evidence type="ECO:0000313" key="6">
    <source>
        <dbReference type="Proteomes" id="UP001178354"/>
    </source>
</evidence>
<dbReference type="GO" id="GO:0016020">
    <property type="term" value="C:membrane"/>
    <property type="evidence" value="ECO:0007669"/>
    <property type="project" value="TreeGrafter"/>
</dbReference>
<evidence type="ECO:0000256" key="2">
    <source>
        <dbReference type="ARBA" id="ARBA00023002"/>
    </source>
</evidence>
<keyword evidence="6" id="KW-1185">Reference proteome</keyword>
<dbReference type="PANTHER" id="PTHR44196:SF1">
    <property type="entry name" value="DEHYDROGENASE_REDUCTASE SDR FAMILY MEMBER 7B"/>
    <property type="match status" value="1"/>
</dbReference>
<dbReference type="InterPro" id="IPR002347">
    <property type="entry name" value="SDR_fam"/>
</dbReference>
<organism evidence="5 6">
    <name type="scientific">Porticoccus litoralis</name>
    <dbReference type="NCBI Taxonomy" id="434086"/>
    <lineage>
        <taxon>Bacteria</taxon>
        <taxon>Pseudomonadati</taxon>
        <taxon>Pseudomonadota</taxon>
        <taxon>Gammaproteobacteria</taxon>
        <taxon>Cellvibrionales</taxon>
        <taxon>Porticoccaceae</taxon>
        <taxon>Porticoccus</taxon>
    </lineage>
</organism>
<dbReference type="PANTHER" id="PTHR44196">
    <property type="entry name" value="DEHYDROGENASE/REDUCTASE SDR FAMILY MEMBER 7B"/>
    <property type="match status" value="1"/>
</dbReference>
<comment type="caution">
    <text evidence="5">The sequence shown here is derived from an EMBL/GenBank/DDBJ whole genome shotgun (WGS) entry which is preliminary data.</text>
</comment>